<dbReference type="PANTHER" id="PTHR44969">
    <property type="entry name" value="CELL SURFACE A33 ANTIGEN"/>
    <property type="match status" value="1"/>
</dbReference>
<evidence type="ECO:0000313" key="2">
    <source>
        <dbReference type="Ensembl" id="ENSCVAP00000012589.1"/>
    </source>
</evidence>
<reference evidence="2" key="1">
    <citation type="submission" date="2025-08" db="UniProtKB">
        <authorList>
            <consortium name="Ensembl"/>
        </authorList>
    </citation>
    <scope>IDENTIFICATION</scope>
</reference>
<keyword evidence="3" id="KW-1185">Reference proteome</keyword>
<dbReference type="InterPro" id="IPR036179">
    <property type="entry name" value="Ig-like_dom_sf"/>
</dbReference>
<dbReference type="STRING" id="28743.ENSCVAP00000012589"/>
<dbReference type="PROSITE" id="PS50835">
    <property type="entry name" value="IG_LIKE"/>
    <property type="match status" value="1"/>
</dbReference>
<dbReference type="GeneTree" id="ENSGT00940000160248"/>
<dbReference type="GO" id="GO:0005886">
    <property type="term" value="C:plasma membrane"/>
    <property type="evidence" value="ECO:0007669"/>
    <property type="project" value="InterPro"/>
</dbReference>
<protein>
    <submittedName>
        <fullName evidence="2">Glycoprotein A33 (transmembrane), paralog b</fullName>
    </submittedName>
</protein>
<name>A0A3Q2D2V5_CYPVA</name>
<dbReference type="Proteomes" id="UP000265020">
    <property type="component" value="Unassembled WGS sequence"/>
</dbReference>
<organism evidence="2 3">
    <name type="scientific">Cyprinodon variegatus</name>
    <name type="common">Sheepshead minnow</name>
    <dbReference type="NCBI Taxonomy" id="28743"/>
    <lineage>
        <taxon>Eukaryota</taxon>
        <taxon>Metazoa</taxon>
        <taxon>Chordata</taxon>
        <taxon>Craniata</taxon>
        <taxon>Vertebrata</taxon>
        <taxon>Euteleostomi</taxon>
        <taxon>Actinopterygii</taxon>
        <taxon>Neopterygii</taxon>
        <taxon>Teleostei</taxon>
        <taxon>Neoteleostei</taxon>
        <taxon>Acanthomorphata</taxon>
        <taxon>Ovalentaria</taxon>
        <taxon>Atherinomorphae</taxon>
        <taxon>Cyprinodontiformes</taxon>
        <taxon>Cyprinodontidae</taxon>
        <taxon>Cyprinodon</taxon>
    </lineage>
</organism>
<evidence type="ECO:0000259" key="1">
    <source>
        <dbReference type="PROSITE" id="PS50835"/>
    </source>
</evidence>
<dbReference type="InterPro" id="IPR013783">
    <property type="entry name" value="Ig-like_fold"/>
</dbReference>
<dbReference type="PANTHER" id="PTHR44969:SF1">
    <property type="entry name" value="CELL SURFACE A33 ANTIGEN"/>
    <property type="match status" value="1"/>
</dbReference>
<sequence>NSPVDIAPAYEGRASLEVDVEGGVSTLQLTKVTMEDSRLYQCSVRIPNDDEGTPIASTSVLVLPPSKPICTLQGKAEYYSDITLTCKSEEGSPAPTYQWASYSVDNIQRQFPLKTTEDGVLSLFNITRETSGFFICISQNNIGSASCNFTLAV</sequence>
<reference evidence="2" key="2">
    <citation type="submission" date="2025-09" db="UniProtKB">
        <authorList>
            <consortium name="Ensembl"/>
        </authorList>
    </citation>
    <scope>IDENTIFICATION</scope>
</reference>
<dbReference type="Pfam" id="PF13927">
    <property type="entry name" value="Ig_3"/>
    <property type="match status" value="1"/>
</dbReference>
<proteinExistence type="predicted"/>
<feature type="domain" description="Ig-like" evidence="1">
    <location>
        <begin position="54"/>
        <end position="152"/>
    </location>
</feature>
<dbReference type="Ensembl" id="ENSCVAT00000019894.1">
    <property type="protein sequence ID" value="ENSCVAP00000012589.1"/>
    <property type="gene ID" value="ENSCVAG00000015004.1"/>
</dbReference>
<dbReference type="InterPro" id="IPR042474">
    <property type="entry name" value="A33"/>
</dbReference>
<dbReference type="SUPFAM" id="SSF48726">
    <property type="entry name" value="Immunoglobulin"/>
    <property type="match status" value="2"/>
</dbReference>
<dbReference type="AlphaFoldDB" id="A0A3Q2D2V5"/>
<evidence type="ECO:0000313" key="3">
    <source>
        <dbReference type="Proteomes" id="UP000265020"/>
    </source>
</evidence>
<dbReference type="OMA" id="FICISQN"/>
<accession>A0A3Q2D2V5</accession>
<dbReference type="Gene3D" id="2.60.40.10">
    <property type="entry name" value="Immunoglobulins"/>
    <property type="match status" value="2"/>
</dbReference>
<dbReference type="InterPro" id="IPR007110">
    <property type="entry name" value="Ig-like_dom"/>
</dbReference>